<dbReference type="InterPro" id="IPR036890">
    <property type="entry name" value="HATPase_C_sf"/>
</dbReference>
<proteinExistence type="predicted"/>
<dbReference type="EC" id="2.7.13.3" evidence="3"/>
<dbReference type="Proteomes" id="UP000245506">
    <property type="component" value="Unassembled WGS sequence"/>
</dbReference>
<dbReference type="GO" id="GO:0005886">
    <property type="term" value="C:plasma membrane"/>
    <property type="evidence" value="ECO:0007669"/>
    <property type="project" value="TreeGrafter"/>
</dbReference>
<keyword evidence="7" id="KW-0418">Kinase</keyword>
<keyword evidence="4" id="KW-0597">Phosphoprotein</keyword>
<evidence type="ECO:0000256" key="7">
    <source>
        <dbReference type="ARBA" id="ARBA00022777"/>
    </source>
</evidence>
<keyword evidence="13" id="KW-1185">Reference proteome</keyword>
<protein>
    <recommendedName>
        <fullName evidence="3">histidine kinase</fullName>
        <ecNumber evidence="3">2.7.13.3</ecNumber>
    </recommendedName>
</protein>
<sequence length="496" mass="55853">MEHVNTVASASFFSYRNLGINSLRVRQMLSMLVLVALGVSLLGGGYLSMHSSRLMSDMMLKQQGVASQLLVNIPAFSDEAIITDQDRSELLQILSQHKFSEGFTDDGIKNEYYAYLENPETGVVRWQSKFPFEAKADSNNVASKQLIKPFHIADDLSDRPVLKERTLTAYNDQTKPILNFMVYSQHMRVQGQDPVRLVIAKSAIDFTNDWDHVQKNIIALFFSTLALVLISQLISNYFIITPIRDFEAEVKKIESGAQKAIEKAYPIELMEVKSAINTLINVEKGQKKRYRESLDNLAHSLKTPLAGLLANAQTNYEMKSDDHNDLVNEINHMCDIVAYQLKRAAVRAPNAMVEQQQLRPILYRLKGSLEKVYHQKTFDININVDELDKVRLESDDLIELFGNLMNNSCRFCDRVVEVSAKSETNFLVVDIDDDGMGFGVDSPSELLKRGMRDDSKTEGQGIGLAISNEIVEAAGGRIELKVSPQIGARVRLYLPH</sequence>
<evidence type="ECO:0000313" key="12">
    <source>
        <dbReference type="EMBL" id="PWQ94658.1"/>
    </source>
</evidence>
<evidence type="ECO:0000256" key="9">
    <source>
        <dbReference type="ARBA" id="ARBA00023136"/>
    </source>
</evidence>
<comment type="catalytic activity">
    <reaction evidence="1">
        <text>ATP + protein L-histidine = ADP + protein N-phospho-L-histidine.</text>
        <dbReference type="EC" id="2.7.13.3"/>
    </reaction>
</comment>
<evidence type="ECO:0000256" key="4">
    <source>
        <dbReference type="ARBA" id="ARBA00022553"/>
    </source>
</evidence>
<dbReference type="InterPro" id="IPR005467">
    <property type="entry name" value="His_kinase_dom"/>
</dbReference>
<dbReference type="EMBL" id="QGKL01000039">
    <property type="protein sequence ID" value="PWQ94658.1"/>
    <property type="molecule type" value="Genomic_DNA"/>
</dbReference>
<keyword evidence="9 10" id="KW-0472">Membrane</keyword>
<dbReference type="RefSeq" id="WP_109824307.1">
    <property type="nucleotide sequence ID" value="NZ_QGKL01000039.1"/>
</dbReference>
<dbReference type="Gene3D" id="1.10.287.130">
    <property type="match status" value="1"/>
</dbReference>
<dbReference type="GO" id="GO:0005524">
    <property type="term" value="F:ATP binding"/>
    <property type="evidence" value="ECO:0007669"/>
    <property type="project" value="UniProtKB-KW"/>
</dbReference>
<dbReference type="Gene3D" id="3.30.565.10">
    <property type="entry name" value="Histidine kinase-like ATPase, C-terminal domain"/>
    <property type="match status" value="1"/>
</dbReference>
<dbReference type="PANTHER" id="PTHR45436:SF4">
    <property type="entry name" value="SENSOR PROTEIN PHOQ"/>
    <property type="match status" value="1"/>
</dbReference>
<dbReference type="Pfam" id="PF02518">
    <property type="entry name" value="HATPase_c"/>
    <property type="match status" value="1"/>
</dbReference>
<dbReference type="SUPFAM" id="SSF55874">
    <property type="entry name" value="ATPase domain of HSP90 chaperone/DNA topoisomerase II/histidine kinase"/>
    <property type="match status" value="1"/>
</dbReference>
<dbReference type="SMART" id="SM00387">
    <property type="entry name" value="HATPase_c"/>
    <property type="match status" value="1"/>
</dbReference>
<evidence type="ECO:0000259" key="11">
    <source>
        <dbReference type="PROSITE" id="PS50109"/>
    </source>
</evidence>
<comment type="caution">
    <text evidence="12">The sequence shown here is derived from an EMBL/GenBank/DDBJ whole genome shotgun (WGS) entry which is preliminary data.</text>
</comment>
<dbReference type="GO" id="GO:0000160">
    <property type="term" value="P:phosphorelay signal transduction system"/>
    <property type="evidence" value="ECO:0007669"/>
    <property type="project" value="TreeGrafter"/>
</dbReference>
<evidence type="ECO:0000256" key="8">
    <source>
        <dbReference type="ARBA" id="ARBA00022989"/>
    </source>
</evidence>
<keyword evidence="8 10" id="KW-1133">Transmembrane helix</keyword>
<dbReference type="PANTHER" id="PTHR45436">
    <property type="entry name" value="SENSOR HISTIDINE KINASE YKOH"/>
    <property type="match status" value="1"/>
</dbReference>
<evidence type="ECO:0000256" key="2">
    <source>
        <dbReference type="ARBA" id="ARBA00004370"/>
    </source>
</evidence>
<dbReference type="AlphaFoldDB" id="A0A317C867"/>
<organism evidence="12 13">
    <name type="scientific">Leucothrix arctica</name>
    <dbReference type="NCBI Taxonomy" id="1481894"/>
    <lineage>
        <taxon>Bacteria</taxon>
        <taxon>Pseudomonadati</taxon>
        <taxon>Pseudomonadota</taxon>
        <taxon>Gammaproteobacteria</taxon>
        <taxon>Thiotrichales</taxon>
        <taxon>Thiotrichaceae</taxon>
        <taxon>Leucothrix</taxon>
    </lineage>
</organism>
<keyword evidence="6 10" id="KW-0812">Transmembrane</keyword>
<evidence type="ECO:0000256" key="10">
    <source>
        <dbReference type="SAM" id="Phobius"/>
    </source>
</evidence>
<accession>A0A317C867</accession>
<evidence type="ECO:0000256" key="6">
    <source>
        <dbReference type="ARBA" id="ARBA00022692"/>
    </source>
</evidence>
<dbReference type="OrthoDB" id="9809567at2"/>
<gene>
    <name evidence="12" type="ORF">DKT75_15305</name>
</gene>
<comment type="subcellular location">
    <subcellularLocation>
        <location evidence="2">Membrane</location>
    </subcellularLocation>
</comment>
<name>A0A317C867_9GAMM</name>
<feature type="transmembrane region" description="Helical" evidence="10">
    <location>
        <begin position="217"/>
        <end position="239"/>
    </location>
</feature>
<evidence type="ECO:0000313" key="13">
    <source>
        <dbReference type="Proteomes" id="UP000245506"/>
    </source>
</evidence>
<dbReference type="PRINTS" id="PR00344">
    <property type="entry name" value="BCTRLSENSOR"/>
</dbReference>
<feature type="domain" description="Histidine kinase" evidence="11">
    <location>
        <begin position="296"/>
        <end position="496"/>
    </location>
</feature>
<evidence type="ECO:0000256" key="3">
    <source>
        <dbReference type="ARBA" id="ARBA00012438"/>
    </source>
</evidence>
<evidence type="ECO:0000256" key="1">
    <source>
        <dbReference type="ARBA" id="ARBA00000085"/>
    </source>
</evidence>
<dbReference type="GO" id="GO:0004673">
    <property type="term" value="F:protein histidine kinase activity"/>
    <property type="evidence" value="ECO:0007669"/>
    <property type="project" value="UniProtKB-EC"/>
</dbReference>
<reference evidence="12 13" key="1">
    <citation type="submission" date="2018-05" db="EMBL/GenBank/DDBJ databases">
        <title>Leucothrix arctica sp. nov., isolated from Arctic seawater.</title>
        <authorList>
            <person name="Choi A."/>
            <person name="Baek K."/>
        </authorList>
    </citation>
    <scope>NUCLEOTIDE SEQUENCE [LARGE SCALE GENOMIC DNA]</scope>
    <source>
        <strain evidence="12 13">IMCC9719</strain>
    </source>
</reference>
<evidence type="ECO:0000256" key="5">
    <source>
        <dbReference type="ARBA" id="ARBA00022679"/>
    </source>
</evidence>
<dbReference type="InterPro" id="IPR050428">
    <property type="entry name" value="TCS_sensor_his_kinase"/>
</dbReference>
<keyword evidence="5" id="KW-0808">Transferase</keyword>
<dbReference type="InterPro" id="IPR003594">
    <property type="entry name" value="HATPase_dom"/>
</dbReference>
<dbReference type="PROSITE" id="PS50109">
    <property type="entry name" value="HIS_KIN"/>
    <property type="match status" value="1"/>
</dbReference>
<feature type="transmembrane region" description="Helical" evidence="10">
    <location>
        <begin position="28"/>
        <end position="49"/>
    </location>
</feature>
<dbReference type="InterPro" id="IPR004358">
    <property type="entry name" value="Sig_transdc_His_kin-like_C"/>
</dbReference>